<evidence type="ECO:0000313" key="4">
    <source>
        <dbReference type="Proteomes" id="UP000652427"/>
    </source>
</evidence>
<sequence>MPTLNTLSRTDVSAIISILMFGVTILISAVGPAQAEGTVASDKIASPPVSPINPGYRA</sequence>
<comment type="caution">
    <text evidence="3">The sequence shown here is derived from an EMBL/GenBank/DDBJ whole genome shotgun (WGS) entry which is preliminary data.</text>
</comment>
<feature type="transmembrane region" description="Helical" evidence="2">
    <location>
        <begin position="12"/>
        <end position="33"/>
    </location>
</feature>
<organism evidence="3 4">
    <name type="scientific">Parasphingorhabdus flavimaris</name>
    <dbReference type="NCBI Taxonomy" id="266812"/>
    <lineage>
        <taxon>Bacteria</taxon>
        <taxon>Pseudomonadati</taxon>
        <taxon>Pseudomonadota</taxon>
        <taxon>Alphaproteobacteria</taxon>
        <taxon>Sphingomonadales</taxon>
        <taxon>Sphingomonadaceae</taxon>
        <taxon>Parasphingorhabdus</taxon>
    </lineage>
</organism>
<reference evidence="3 4" key="1">
    <citation type="submission" date="2020-06" db="EMBL/GenBank/DDBJ databases">
        <authorList>
            <person name="Kim S.-J."/>
            <person name="Park S.-J."/>
        </authorList>
    </citation>
    <scope>NUCLEOTIDE SEQUENCE [LARGE SCALE GENOMIC DNA]</scope>
    <source>
        <strain evidence="3 4">SW-151</strain>
    </source>
</reference>
<dbReference type="EMBL" id="JABWMH010000002">
    <property type="protein sequence ID" value="NVD27777.1"/>
    <property type="molecule type" value="Genomic_DNA"/>
</dbReference>
<gene>
    <name evidence="3" type="ORF">HUO14_07675</name>
</gene>
<protein>
    <submittedName>
        <fullName evidence="3">Uncharacterized protein</fullName>
    </submittedName>
</protein>
<evidence type="ECO:0000313" key="3">
    <source>
        <dbReference type="EMBL" id="NVD27777.1"/>
    </source>
</evidence>
<keyword evidence="2" id="KW-0472">Membrane</keyword>
<dbReference type="Proteomes" id="UP000652427">
    <property type="component" value="Unassembled WGS sequence"/>
</dbReference>
<evidence type="ECO:0000256" key="1">
    <source>
        <dbReference type="SAM" id="MobiDB-lite"/>
    </source>
</evidence>
<dbReference type="RefSeq" id="WP_176279263.1">
    <property type="nucleotide sequence ID" value="NZ_JABWMH010000002.1"/>
</dbReference>
<proteinExistence type="predicted"/>
<evidence type="ECO:0000256" key="2">
    <source>
        <dbReference type="SAM" id="Phobius"/>
    </source>
</evidence>
<keyword evidence="2" id="KW-1133">Transmembrane helix</keyword>
<keyword evidence="2" id="KW-0812">Transmembrane</keyword>
<name>A0ABX2N279_9SPHN</name>
<keyword evidence="4" id="KW-1185">Reference proteome</keyword>
<accession>A0ABX2N279</accession>
<feature type="region of interest" description="Disordered" evidence="1">
    <location>
        <begin position="37"/>
        <end position="58"/>
    </location>
</feature>